<evidence type="ECO:0000313" key="3">
    <source>
        <dbReference type="Proteomes" id="UP000689195"/>
    </source>
</evidence>
<keyword evidence="1" id="KW-1133">Transmembrane helix</keyword>
<proteinExistence type="predicted"/>
<comment type="caution">
    <text evidence="2">The sequence shown here is derived from an EMBL/GenBank/DDBJ whole genome shotgun (WGS) entry which is preliminary data.</text>
</comment>
<evidence type="ECO:0000313" key="2">
    <source>
        <dbReference type="EMBL" id="CAD8152351.1"/>
    </source>
</evidence>
<dbReference type="EMBL" id="CAJJDO010000023">
    <property type="protein sequence ID" value="CAD8152351.1"/>
    <property type="molecule type" value="Genomic_DNA"/>
</dbReference>
<feature type="transmembrane region" description="Helical" evidence="1">
    <location>
        <begin position="122"/>
        <end position="144"/>
    </location>
</feature>
<keyword evidence="1" id="KW-0472">Membrane</keyword>
<accession>A0A8S1TEB2</accession>
<reference evidence="2" key="1">
    <citation type="submission" date="2021-01" db="EMBL/GenBank/DDBJ databases">
        <authorList>
            <consortium name="Genoscope - CEA"/>
            <person name="William W."/>
        </authorList>
    </citation>
    <scope>NUCLEOTIDE SEQUENCE</scope>
</reference>
<dbReference type="OrthoDB" id="8954335at2759"/>
<sequence>MENSYLMIVDYIKQQKEYEIILIKQVGHIYYFKSYKIDNIFIEFCNRLSLNVLIKGLKQYKKNYALKQKLKTSSINWVYWPWQNNSFQQNLLEKITCIICWTICYQRISSLLKRLGTDKDKLAHVICIATALTFGLIYQILIIVQLERLVTMKERLRPMIQQQFKRFKDIITVVVTHWDKAEEPEKRKKELIDLIKGYSYQKKHLEKIYNCDQKDKICQLYFIKIIIKFYQIQNVENFNFFFFINFQYHNLRYNLILILLIQQMIKGLSQCLILKNCKSNKRFIKNFSETDSTMPEVMHQLTLAVKDYDDEKFFKFEKDNMDLCLISLAQEKMKLSQQQFCPYCWEIQMKVFGCNEQTFCWKLHESEDNHFK</sequence>
<protein>
    <recommendedName>
        <fullName evidence="4">Transmembrane protein</fullName>
    </recommendedName>
</protein>
<keyword evidence="1" id="KW-0812">Transmembrane</keyword>
<gene>
    <name evidence="2" type="ORF">PPENT_87.1.T0230004</name>
</gene>
<dbReference type="Proteomes" id="UP000689195">
    <property type="component" value="Unassembled WGS sequence"/>
</dbReference>
<evidence type="ECO:0008006" key="4">
    <source>
        <dbReference type="Google" id="ProtNLM"/>
    </source>
</evidence>
<keyword evidence="3" id="KW-1185">Reference proteome</keyword>
<dbReference type="AlphaFoldDB" id="A0A8S1TEB2"/>
<name>A0A8S1TEB2_9CILI</name>
<evidence type="ECO:0000256" key="1">
    <source>
        <dbReference type="SAM" id="Phobius"/>
    </source>
</evidence>
<organism evidence="2 3">
    <name type="scientific">Paramecium pentaurelia</name>
    <dbReference type="NCBI Taxonomy" id="43138"/>
    <lineage>
        <taxon>Eukaryota</taxon>
        <taxon>Sar</taxon>
        <taxon>Alveolata</taxon>
        <taxon>Ciliophora</taxon>
        <taxon>Intramacronucleata</taxon>
        <taxon>Oligohymenophorea</taxon>
        <taxon>Peniculida</taxon>
        <taxon>Parameciidae</taxon>
        <taxon>Paramecium</taxon>
    </lineage>
</organism>